<evidence type="ECO:0000256" key="6">
    <source>
        <dbReference type="ARBA" id="ARBA00022679"/>
    </source>
</evidence>
<feature type="transmembrane region" description="Helical" evidence="13">
    <location>
        <begin position="123"/>
        <end position="145"/>
    </location>
</feature>
<evidence type="ECO:0000256" key="3">
    <source>
        <dbReference type="ARBA" id="ARBA00011925"/>
    </source>
</evidence>
<evidence type="ECO:0000313" key="17">
    <source>
        <dbReference type="Proteomes" id="UP000886595"/>
    </source>
</evidence>
<dbReference type="PANTHER" id="PTHR11006:SF10">
    <property type="entry name" value="HISTONE-ARGININE METHYLTRANSFERASE CARMER-RELATED"/>
    <property type="match status" value="1"/>
</dbReference>
<dbReference type="AlphaFoldDB" id="A0A8X7RNU0"/>
<name>A0A8X7RNU0_BRACI</name>
<keyword evidence="6" id="KW-0808">Transferase</keyword>
<evidence type="ECO:0000256" key="12">
    <source>
        <dbReference type="ARBA" id="ARBA00049086"/>
    </source>
</evidence>
<dbReference type="InterPro" id="IPR029063">
    <property type="entry name" value="SAM-dependent_MTases_sf"/>
</dbReference>
<dbReference type="Pfam" id="PF22528">
    <property type="entry name" value="PRMT_C"/>
    <property type="match status" value="1"/>
</dbReference>
<evidence type="ECO:0000256" key="7">
    <source>
        <dbReference type="ARBA" id="ARBA00022691"/>
    </source>
</evidence>
<keyword evidence="17" id="KW-1185">Reference proteome</keyword>
<feature type="domain" description="Protein arginine N-methyltransferase" evidence="14">
    <location>
        <begin position="148"/>
        <end position="248"/>
    </location>
</feature>
<comment type="caution">
    <text evidence="16">The sequence shown here is derived from an EMBL/GenBank/DDBJ whole genome shotgun (WGS) entry which is preliminary data.</text>
</comment>
<evidence type="ECO:0000256" key="5">
    <source>
        <dbReference type="ARBA" id="ARBA00022603"/>
    </source>
</evidence>
<evidence type="ECO:0000259" key="14">
    <source>
        <dbReference type="Pfam" id="PF22528"/>
    </source>
</evidence>
<keyword evidence="13" id="KW-0472">Membrane</keyword>
<keyword evidence="8" id="KW-0156">Chromatin regulator</keyword>
<protein>
    <recommendedName>
        <fullName evidence="3">type I protein arginine methyltransferase</fullName>
        <ecNumber evidence="3">2.1.1.319</ecNumber>
    </recommendedName>
</protein>
<keyword evidence="7" id="KW-0949">S-adenosyl-L-methionine</keyword>
<dbReference type="Gene3D" id="2.70.160.11">
    <property type="entry name" value="Hnrnp arginine n-methyltransferase1"/>
    <property type="match status" value="1"/>
</dbReference>
<sequence length="295" mass="33336">MNRLAPLVKKVGEERIAAEGKLFKLGTVHFICVSNDNSEEERSFSKGVNIKFGSEKDSKEFCDSFEEWRKDALVPGSSTVSASNSKFDDKIEASSAKMYFHYYGQLLHQQIKYGMPLYVLRTICWRLLSVTFSYFFLLYAGFVLATTNCYGVDLTPLFGSAHQGYFSQPVVDAFDPRLLVAPPMFHTIDFTQMKEEDFYEMDIPLKFTASMCTRVHGLACWFHVLFDESTVQRWLTTAPGAPTTHWYQPTKSARTHVIHGSPQLHSLHGLLGVAVGLRHAKQRCRIPNSGVAGVR</sequence>
<dbReference type="Proteomes" id="UP000886595">
    <property type="component" value="Unassembled WGS sequence"/>
</dbReference>
<dbReference type="GO" id="GO:0070611">
    <property type="term" value="F:histone H3R2 methyltransferase activity"/>
    <property type="evidence" value="ECO:0007669"/>
    <property type="project" value="TreeGrafter"/>
</dbReference>
<proteinExistence type="predicted"/>
<evidence type="ECO:0000256" key="11">
    <source>
        <dbReference type="ARBA" id="ARBA00023242"/>
    </source>
</evidence>
<evidence type="ECO:0000256" key="9">
    <source>
        <dbReference type="ARBA" id="ARBA00023015"/>
    </source>
</evidence>
<dbReference type="GO" id="GO:0035242">
    <property type="term" value="F:protein-arginine omega-N asymmetric methyltransferase activity"/>
    <property type="evidence" value="ECO:0007669"/>
    <property type="project" value="UniProtKB-EC"/>
</dbReference>
<dbReference type="OrthoDB" id="7848332at2759"/>
<keyword evidence="5" id="KW-0489">Methyltransferase</keyword>
<gene>
    <name evidence="16" type="ORF">Bca52824_038006</name>
</gene>
<evidence type="ECO:0000256" key="13">
    <source>
        <dbReference type="SAM" id="Phobius"/>
    </source>
</evidence>
<reference evidence="16 17" key="1">
    <citation type="submission" date="2020-02" db="EMBL/GenBank/DDBJ databases">
        <authorList>
            <person name="Ma Q."/>
            <person name="Huang Y."/>
            <person name="Song X."/>
            <person name="Pei D."/>
        </authorList>
    </citation>
    <scope>NUCLEOTIDE SEQUENCE [LARGE SCALE GENOMIC DNA]</scope>
    <source>
        <strain evidence="16">Sxm20200214</strain>
        <tissue evidence="16">Leaf</tissue>
    </source>
</reference>
<keyword evidence="9" id="KW-0805">Transcription regulation</keyword>
<dbReference type="EMBL" id="JAAMPC010000009">
    <property type="protein sequence ID" value="KAG2291337.1"/>
    <property type="molecule type" value="Genomic_DNA"/>
</dbReference>
<evidence type="ECO:0000256" key="2">
    <source>
        <dbReference type="ARBA" id="ARBA00004496"/>
    </source>
</evidence>
<evidence type="ECO:0000259" key="15">
    <source>
        <dbReference type="Pfam" id="PF25350"/>
    </source>
</evidence>
<evidence type="ECO:0000313" key="16">
    <source>
        <dbReference type="EMBL" id="KAG2291337.1"/>
    </source>
</evidence>
<dbReference type="SUPFAM" id="SSF53335">
    <property type="entry name" value="S-adenosyl-L-methionine-dependent methyltransferases"/>
    <property type="match status" value="1"/>
</dbReference>
<dbReference type="GO" id="GO:0005634">
    <property type="term" value="C:nucleus"/>
    <property type="evidence" value="ECO:0007669"/>
    <property type="project" value="UniProtKB-SubCell"/>
</dbReference>
<keyword evidence="13" id="KW-0812">Transmembrane</keyword>
<organism evidence="16 17">
    <name type="scientific">Brassica carinata</name>
    <name type="common">Ethiopian mustard</name>
    <name type="synonym">Abyssinian cabbage</name>
    <dbReference type="NCBI Taxonomy" id="52824"/>
    <lineage>
        <taxon>Eukaryota</taxon>
        <taxon>Viridiplantae</taxon>
        <taxon>Streptophyta</taxon>
        <taxon>Embryophyta</taxon>
        <taxon>Tracheophyta</taxon>
        <taxon>Spermatophyta</taxon>
        <taxon>Magnoliopsida</taxon>
        <taxon>eudicotyledons</taxon>
        <taxon>Gunneridae</taxon>
        <taxon>Pentapetalae</taxon>
        <taxon>rosids</taxon>
        <taxon>malvids</taxon>
        <taxon>Brassicales</taxon>
        <taxon>Brassicaceae</taxon>
        <taxon>Brassiceae</taxon>
        <taxon>Brassica</taxon>
    </lineage>
</organism>
<dbReference type="GO" id="GO:0005737">
    <property type="term" value="C:cytoplasm"/>
    <property type="evidence" value="ECO:0007669"/>
    <property type="project" value="UniProtKB-SubCell"/>
</dbReference>
<comment type="catalytic activity">
    <reaction evidence="12">
        <text>L-arginyl-[protein] + 2 S-adenosyl-L-methionine = N(omega),N(omega)-dimethyl-L-arginyl-[protein] + 2 S-adenosyl-L-homocysteine + 2 H(+)</text>
        <dbReference type="Rhea" id="RHEA:48096"/>
        <dbReference type="Rhea" id="RHEA-COMP:10532"/>
        <dbReference type="Rhea" id="RHEA-COMP:11991"/>
        <dbReference type="ChEBI" id="CHEBI:15378"/>
        <dbReference type="ChEBI" id="CHEBI:29965"/>
        <dbReference type="ChEBI" id="CHEBI:57856"/>
        <dbReference type="ChEBI" id="CHEBI:59789"/>
        <dbReference type="ChEBI" id="CHEBI:61897"/>
        <dbReference type="EC" id="2.1.1.319"/>
    </reaction>
</comment>
<dbReference type="InterPro" id="IPR025799">
    <property type="entry name" value="Arg_MeTrfase"/>
</dbReference>
<keyword evidence="10" id="KW-0804">Transcription</keyword>
<dbReference type="InterPro" id="IPR057622">
    <property type="entry name" value="CARM1-like_PH"/>
</dbReference>
<dbReference type="EC" id="2.1.1.319" evidence="3"/>
<dbReference type="PANTHER" id="PTHR11006">
    <property type="entry name" value="PROTEIN ARGININE N-METHYLTRANSFERASE"/>
    <property type="match status" value="1"/>
</dbReference>
<dbReference type="Pfam" id="PF25350">
    <property type="entry name" value="PH_PRMT_N"/>
    <property type="match status" value="1"/>
</dbReference>
<feature type="domain" description="Probable histone-arginine methyltransferase CARM1-like N-terminal PH" evidence="15">
    <location>
        <begin position="21"/>
        <end position="70"/>
    </location>
</feature>
<keyword evidence="11" id="KW-0539">Nucleus</keyword>
<keyword evidence="4" id="KW-0963">Cytoplasm</keyword>
<evidence type="ECO:0000256" key="1">
    <source>
        <dbReference type="ARBA" id="ARBA00004123"/>
    </source>
</evidence>
<comment type="subcellular location">
    <subcellularLocation>
        <location evidence="2">Cytoplasm</location>
    </subcellularLocation>
    <subcellularLocation>
        <location evidence="1">Nucleus</location>
    </subcellularLocation>
</comment>
<evidence type="ECO:0000256" key="4">
    <source>
        <dbReference type="ARBA" id="ARBA00022490"/>
    </source>
</evidence>
<keyword evidence="13" id="KW-1133">Transmembrane helix</keyword>
<evidence type="ECO:0000256" key="8">
    <source>
        <dbReference type="ARBA" id="ARBA00022853"/>
    </source>
</evidence>
<dbReference type="GO" id="GO:0032259">
    <property type="term" value="P:methylation"/>
    <property type="evidence" value="ECO:0007669"/>
    <property type="project" value="UniProtKB-KW"/>
</dbReference>
<evidence type="ECO:0000256" key="10">
    <source>
        <dbReference type="ARBA" id="ARBA00023163"/>
    </source>
</evidence>
<dbReference type="InterPro" id="IPR055135">
    <property type="entry name" value="PRMT_dom"/>
</dbReference>
<accession>A0A8X7RNU0</accession>